<reference evidence="7 8" key="1">
    <citation type="journal article" date="2019" name="Sci. Rep.">
        <title>A high-quality genome of Eragrostis curvula grass provides insights into Poaceae evolution and supports new strategies to enhance forage quality.</title>
        <authorList>
            <person name="Carballo J."/>
            <person name="Santos B.A.C.M."/>
            <person name="Zappacosta D."/>
            <person name="Garbus I."/>
            <person name="Selva J.P."/>
            <person name="Gallo C.A."/>
            <person name="Diaz A."/>
            <person name="Albertini E."/>
            <person name="Caccamo M."/>
            <person name="Echenique V."/>
        </authorList>
    </citation>
    <scope>NUCLEOTIDE SEQUENCE [LARGE SCALE GENOMIC DNA]</scope>
    <source>
        <strain evidence="8">cv. Victoria</strain>
        <tissue evidence="7">Leaf</tissue>
    </source>
</reference>
<accession>A0A5J9VU76</accession>
<feature type="compositionally biased region" description="Basic and acidic residues" evidence="5">
    <location>
        <begin position="1"/>
        <end position="12"/>
    </location>
</feature>
<dbReference type="GO" id="GO:0016929">
    <property type="term" value="F:deSUMOylase activity"/>
    <property type="evidence" value="ECO:0007669"/>
    <property type="project" value="TreeGrafter"/>
</dbReference>
<keyword evidence="8" id="KW-1185">Reference proteome</keyword>
<feature type="domain" description="Ubiquitin-like protease family profile" evidence="6">
    <location>
        <begin position="279"/>
        <end position="463"/>
    </location>
</feature>
<dbReference type="PANTHER" id="PTHR12606:SF1">
    <property type="entry name" value="UBIQUITIN-LIKE-SPECIFIC PROTEASE 1A"/>
    <property type="match status" value="1"/>
</dbReference>
<dbReference type="GO" id="GO:0005634">
    <property type="term" value="C:nucleus"/>
    <property type="evidence" value="ECO:0007669"/>
    <property type="project" value="TreeGrafter"/>
</dbReference>
<sequence>MDPDRQIEESHQRGHRGSTRTDKNEFCDVPVICGNHGLLMPSCFSRCSSGPPPPSPRVSHVGPEGNIVEETQSQEDKDDSQESGKDTPQSELKHRFSQDDTIQSSEKAEPQEETVQSSKQELGNQYSHTYSRNEDLKDTWNKFRRSKQLIRAPRKVKIFQRSSSSSQHNTTDKFKCNIEAKKEDSRSQGAYCFQDGWQHGYAEASNLSSAKKTDDTSIGKQVKQSQKRVSKPTNQKHNIGHDLGKKESECTGLSLLDEVTVEYIQKSNADKLLANIEGINLSCKDLTPLVVPDQAPPEAKWLEGQAIDAYTTLISDRQSRKARKHGTALLEKEVNCQIWKTNFLSKGKDRMKYRRSPQTEAGRYLQHDMVFLPLNRNKNHWYVAVLNVKETKIQILDSMAMQKELYAKEKNLTSVEPVNIFQRKVAAEIINSSLNTVLEVQEDVRRIHSEATNRALSTDTKAP</sequence>
<feature type="compositionally biased region" description="Polar residues" evidence="5">
    <location>
        <begin position="113"/>
        <end position="130"/>
    </location>
</feature>
<organism evidence="7 8">
    <name type="scientific">Eragrostis curvula</name>
    <name type="common">weeping love grass</name>
    <dbReference type="NCBI Taxonomy" id="38414"/>
    <lineage>
        <taxon>Eukaryota</taxon>
        <taxon>Viridiplantae</taxon>
        <taxon>Streptophyta</taxon>
        <taxon>Embryophyta</taxon>
        <taxon>Tracheophyta</taxon>
        <taxon>Spermatophyta</taxon>
        <taxon>Magnoliopsida</taxon>
        <taxon>Liliopsida</taxon>
        <taxon>Poales</taxon>
        <taxon>Poaceae</taxon>
        <taxon>PACMAD clade</taxon>
        <taxon>Chloridoideae</taxon>
        <taxon>Eragrostideae</taxon>
        <taxon>Eragrostidinae</taxon>
        <taxon>Eragrostis</taxon>
    </lineage>
</organism>
<comment type="caution">
    <text evidence="7">The sequence shown here is derived from an EMBL/GenBank/DDBJ whole genome shotgun (WGS) entry which is preliminary data.</text>
</comment>
<dbReference type="GO" id="GO:0006508">
    <property type="term" value="P:proteolysis"/>
    <property type="evidence" value="ECO:0007669"/>
    <property type="project" value="UniProtKB-KW"/>
</dbReference>
<dbReference type="GO" id="GO:0016926">
    <property type="term" value="P:protein desumoylation"/>
    <property type="evidence" value="ECO:0007669"/>
    <property type="project" value="TreeGrafter"/>
</dbReference>
<dbReference type="PROSITE" id="PS50600">
    <property type="entry name" value="ULP_PROTEASE"/>
    <property type="match status" value="1"/>
</dbReference>
<evidence type="ECO:0000313" key="8">
    <source>
        <dbReference type="Proteomes" id="UP000324897"/>
    </source>
</evidence>
<dbReference type="Proteomes" id="UP000324897">
    <property type="component" value="Chromosome 4"/>
</dbReference>
<keyword evidence="3" id="KW-0378">Hydrolase</keyword>
<protein>
    <recommendedName>
        <fullName evidence="6">Ubiquitin-like protease family profile domain-containing protein</fullName>
    </recommendedName>
</protein>
<feature type="region of interest" description="Disordered" evidence="5">
    <location>
        <begin position="208"/>
        <end position="244"/>
    </location>
</feature>
<dbReference type="InterPro" id="IPR003653">
    <property type="entry name" value="Peptidase_C48_C"/>
</dbReference>
<evidence type="ECO:0000256" key="2">
    <source>
        <dbReference type="ARBA" id="ARBA00022670"/>
    </source>
</evidence>
<dbReference type="InterPro" id="IPR038765">
    <property type="entry name" value="Papain-like_cys_pep_sf"/>
</dbReference>
<dbReference type="Gene3D" id="3.40.395.10">
    <property type="entry name" value="Adenoviral Proteinase, Chain A"/>
    <property type="match status" value="1"/>
</dbReference>
<dbReference type="SUPFAM" id="SSF54001">
    <property type="entry name" value="Cysteine proteinases"/>
    <property type="match status" value="1"/>
</dbReference>
<feature type="region of interest" description="Disordered" evidence="5">
    <location>
        <begin position="42"/>
        <end position="130"/>
    </location>
</feature>
<evidence type="ECO:0000256" key="4">
    <source>
        <dbReference type="ARBA" id="ARBA00022807"/>
    </source>
</evidence>
<proteinExistence type="inferred from homology"/>
<dbReference type="PANTHER" id="PTHR12606">
    <property type="entry name" value="SENTRIN/SUMO-SPECIFIC PROTEASE"/>
    <property type="match status" value="1"/>
</dbReference>
<dbReference type="AlphaFoldDB" id="A0A5J9VU76"/>
<evidence type="ECO:0000313" key="7">
    <source>
        <dbReference type="EMBL" id="TVU38954.1"/>
    </source>
</evidence>
<dbReference type="Gramene" id="TVU38954">
    <property type="protein sequence ID" value="TVU38954"/>
    <property type="gene ID" value="EJB05_12351"/>
</dbReference>
<keyword evidence="2" id="KW-0645">Protease</keyword>
<evidence type="ECO:0000256" key="1">
    <source>
        <dbReference type="ARBA" id="ARBA00005234"/>
    </source>
</evidence>
<gene>
    <name evidence="7" type="ORF">EJB05_12351</name>
</gene>
<evidence type="ECO:0000256" key="5">
    <source>
        <dbReference type="SAM" id="MobiDB-lite"/>
    </source>
</evidence>
<comment type="similarity">
    <text evidence="1">Belongs to the peptidase C48 family.</text>
</comment>
<dbReference type="OrthoDB" id="693758at2759"/>
<name>A0A5J9VU76_9POAL</name>
<keyword evidence="4" id="KW-0788">Thiol protease</keyword>
<feature type="region of interest" description="Disordered" evidence="5">
    <location>
        <begin position="1"/>
        <end position="27"/>
    </location>
</feature>
<dbReference type="EMBL" id="RWGY01000007">
    <property type="protein sequence ID" value="TVU38954.1"/>
    <property type="molecule type" value="Genomic_DNA"/>
</dbReference>
<evidence type="ECO:0000259" key="6">
    <source>
        <dbReference type="PROSITE" id="PS50600"/>
    </source>
</evidence>
<evidence type="ECO:0000256" key="3">
    <source>
        <dbReference type="ARBA" id="ARBA00022801"/>
    </source>
</evidence>
<dbReference type="Pfam" id="PF02902">
    <property type="entry name" value="Peptidase_C48"/>
    <property type="match status" value="1"/>
</dbReference>